<dbReference type="GO" id="GO:0003700">
    <property type="term" value="F:DNA-binding transcription factor activity"/>
    <property type="evidence" value="ECO:0007669"/>
    <property type="project" value="InterPro"/>
</dbReference>
<dbReference type="EMBL" id="CP042436">
    <property type="protein sequence ID" value="QEC65420.1"/>
    <property type="molecule type" value="Genomic_DNA"/>
</dbReference>
<dbReference type="KEGG" id="mgin:FRZ54_23550"/>
<dbReference type="GO" id="GO:0006950">
    <property type="term" value="P:response to stress"/>
    <property type="evidence" value="ECO:0007669"/>
    <property type="project" value="TreeGrafter"/>
</dbReference>
<dbReference type="PRINTS" id="PR00598">
    <property type="entry name" value="HTHMARR"/>
</dbReference>
<dbReference type="Gene3D" id="1.10.10.10">
    <property type="entry name" value="Winged helix-like DNA-binding domain superfamily/Winged helix DNA-binding domain"/>
    <property type="match status" value="1"/>
</dbReference>
<keyword evidence="3" id="KW-1185">Reference proteome</keyword>
<dbReference type="InterPro" id="IPR000835">
    <property type="entry name" value="HTH_MarR-typ"/>
</dbReference>
<dbReference type="RefSeq" id="WP_147034245.1">
    <property type="nucleotide sequence ID" value="NZ_CP042436.1"/>
</dbReference>
<evidence type="ECO:0000259" key="1">
    <source>
        <dbReference type="SMART" id="SM00347"/>
    </source>
</evidence>
<evidence type="ECO:0000313" key="2">
    <source>
        <dbReference type="EMBL" id="QEC65420.1"/>
    </source>
</evidence>
<proteinExistence type="predicted"/>
<gene>
    <name evidence="2" type="ORF">FRZ54_23550</name>
</gene>
<evidence type="ECO:0000313" key="3">
    <source>
        <dbReference type="Proteomes" id="UP000321479"/>
    </source>
</evidence>
<dbReference type="PANTHER" id="PTHR33164">
    <property type="entry name" value="TRANSCRIPTIONAL REGULATOR, MARR FAMILY"/>
    <property type="match status" value="1"/>
</dbReference>
<protein>
    <submittedName>
        <fullName evidence="2">MarR family transcriptional regulator</fullName>
    </submittedName>
</protein>
<dbReference type="Proteomes" id="UP000321479">
    <property type="component" value="Chromosome"/>
</dbReference>
<accession>A0A5B8V1V8</accession>
<dbReference type="OrthoDB" id="795750at2"/>
<reference evidence="2 3" key="1">
    <citation type="journal article" date="2017" name="Curr. Microbiol.">
        <title>Mucilaginibacter ginsenosidivorans sp. nov., Isolated from Soil of Ginseng Field.</title>
        <authorList>
            <person name="Kim M.M."/>
            <person name="Siddiqi M.Z."/>
            <person name="Im W.T."/>
        </authorList>
    </citation>
    <scope>NUCLEOTIDE SEQUENCE [LARGE SCALE GENOMIC DNA]</scope>
    <source>
        <strain evidence="2 3">Gsoil 3017</strain>
    </source>
</reference>
<dbReference type="SUPFAM" id="SSF46785">
    <property type="entry name" value="Winged helix' DNA-binding domain"/>
    <property type="match status" value="1"/>
</dbReference>
<dbReference type="InterPro" id="IPR036388">
    <property type="entry name" value="WH-like_DNA-bd_sf"/>
</dbReference>
<dbReference type="Pfam" id="PF12802">
    <property type="entry name" value="MarR_2"/>
    <property type="match status" value="1"/>
</dbReference>
<name>A0A5B8V1V8_9SPHI</name>
<feature type="domain" description="HTH marR-type" evidence="1">
    <location>
        <begin position="24"/>
        <end position="123"/>
    </location>
</feature>
<dbReference type="InterPro" id="IPR036390">
    <property type="entry name" value="WH_DNA-bd_sf"/>
</dbReference>
<sequence>MNFGEDLSLQVMLAHKSYHQYLLKAFKEIDGYQHYQVILQLSRFGRMTQKALCENLQIEKSNMVAIIDALECKKYVIKEVNYKDRRGRLITLTSKSAKLAGIFGSLFTSFEEHINDEVTWLEMHNCLRVLKKVNDKFRDLINQEAHTGPVGRYLIGENSTTN</sequence>
<organism evidence="2 3">
    <name type="scientific">Mucilaginibacter ginsenosidivorans</name>
    <dbReference type="NCBI Taxonomy" id="398053"/>
    <lineage>
        <taxon>Bacteria</taxon>
        <taxon>Pseudomonadati</taxon>
        <taxon>Bacteroidota</taxon>
        <taxon>Sphingobacteriia</taxon>
        <taxon>Sphingobacteriales</taxon>
        <taxon>Sphingobacteriaceae</taxon>
        <taxon>Mucilaginibacter</taxon>
    </lineage>
</organism>
<dbReference type="PANTHER" id="PTHR33164:SF43">
    <property type="entry name" value="HTH-TYPE TRANSCRIPTIONAL REPRESSOR YETL"/>
    <property type="match status" value="1"/>
</dbReference>
<dbReference type="AlphaFoldDB" id="A0A5B8V1V8"/>
<dbReference type="InterPro" id="IPR039422">
    <property type="entry name" value="MarR/SlyA-like"/>
</dbReference>
<dbReference type="SMART" id="SM00347">
    <property type="entry name" value="HTH_MARR"/>
    <property type="match status" value="1"/>
</dbReference>